<dbReference type="STRING" id="44941.A0A397U9D0"/>
<dbReference type="AlphaFoldDB" id="A0A397U9D0"/>
<organism evidence="1 2">
    <name type="scientific">Gigaspora rosea</name>
    <dbReference type="NCBI Taxonomy" id="44941"/>
    <lineage>
        <taxon>Eukaryota</taxon>
        <taxon>Fungi</taxon>
        <taxon>Fungi incertae sedis</taxon>
        <taxon>Mucoromycota</taxon>
        <taxon>Glomeromycotina</taxon>
        <taxon>Glomeromycetes</taxon>
        <taxon>Diversisporales</taxon>
        <taxon>Gigasporaceae</taxon>
        <taxon>Gigaspora</taxon>
    </lineage>
</organism>
<reference evidence="1 2" key="1">
    <citation type="submission" date="2018-06" db="EMBL/GenBank/DDBJ databases">
        <title>Comparative genomics reveals the genomic features of Rhizophagus irregularis, R. cerebriforme, R. diaphanum and Gigaspora rosea, and their symbiotic lifestyle signature.</title>
        <authorList>
            <person name="Morin E."/>
            <person name="San Clemente H."/>
            <person name="Chen E.C.H."/>
            <person name="De La Providencia I."/>
            <person name="Hainaut M."/>
            <person name="Kuo A."/>
            <person name="Kohler A."/>
            <person name="Murat C."/>
            <person name="Tang N."/>
            <person name="Roy S."/>
            <person name="Loubradou J."/>
            <person name="Henrissat B."/>
            <person name="Grigoriev I.V."/>
            <person name="Corradi N."/>
            <person name="Roux C."/>
            <person name="Martin F.M."/>
        </authorList>
    </citation>
    <scope>NUCLEOTIDE SEQUENCE [LARGE SCALE GENOMIC DNA]</scope>
    <source>
        <strain evidence="1 2">DAOM 194757</strain>
    </source>
</reference>
<comment type="caution">
    <text evidence="1">The sequence shown here is derived from an EMBL/GenBank/DDBJ whole genome shotgun (WGS) entry which is preliminary data.</text>
</comment>
<evidence type="ECO:0000313" key="2">
    <source>
        <dbReference type="Proteomes" id="UP000266673"/>
    </source>
</evidence>
<evidence type="ECO:0000313" key="1">
    <source>
        <dbReference type="EMBL" id="RIB06882.1"/>
    </source>
</evidence>
<dbReference type="EMBL" id="QKWP01001748">
    <property type="protein sequence ID" value="RIB06882.1"/>
    <property type="molecule type" value="Genomic_DNA"/>
</dbReference>
<sequence length="170" mass="19412">MVYLVRSGILVFKDVTNKLIFAAPLLKRLFFQQNYKVQSSDDTPTPTDLHHFIVKIFTAMCNELSGKILRDTLGLGSNGKILEQTWQKEFFRISTQVLGKKYFLSCDVGSVFGCYGKIDFYVDTLDWAIELLRDGEDMAEHVEGFDSLTGEYKEIVKYAKSISVIDIRSE</sequence>
<dbReference type="OrthoDB" id="2305523at2759"/>
<protein>
    <submittedName>
        <fullName evidence="1">Uncharacterized protein</fullName>
    </submittedName>
</protein>
<name>A0A397U9D0_9GLOM</name>
<accession>A0A397U9D0</accession>
<dbReference type="Proteomes" id="UP000266673">
    <property type="component" value="Unassembled WGS sequence"/>
</dbReference>
<proteinExistence type="predicted"/>
<keyword evidence="2" id="KW-1185">Reference proteome</keyword>
<gene>
    <name evidence="1" type="ORF">C2G38_2115063</name>
</gene>